<dbReference type="PIRSF" id="PIRSF000456">
    <property type="entry name" value="UDP-GlcNAc_acltr"/>
    <property type="match status" value="1"/>
</dbReference>
<keyword evidence="6" id="KW-0677">Repeat</keyword>
<dbReference type="GO" id="GO:0005737">
    <property type="term" value="C:cytoplasm"/>
    <property type="evidence" value="ECO:0007669"/>
    <property type="project" value="UniProtKB-SubCell"/>
</dbReference>
<dbReference type="UniPathway" id="UPA00359">
    <property type="reaction ID" value="UER00477"/>
</dbReference>
<comment type="catalytic activity">
    <reaction evidence="6">
        <text>a (3R)-hydroxyacyl-[ACP] + UDP-N-acetyl-alpha-D-glucosamine = a UDP-3-O-[(3R)-3-hydroxyacyl]-N-acetyl-alpha-D-glucosamine + holo-[ACP]</text>
        <dbReference type="Rhea" id="RHEA:67812"/>
        <dbReference type="Rhea" id="RHEA-COMP:9685"/>
        <dbReference type="Rhea" id="RHEA-COMP:9945"/>
        <dbReference type="ChEBI" id="CHEBI:57705"/>
        <dbReference type="ChEBI" id="CHEBI:64479"/>
        <dbReference type="ChEBI" id="CHEBI:78827"/>
        <dbReference type="ChEBI" id="CHEBI:173225"/>
        <dbReference type="EC" id="2.3.1.129"/>
    </reaction>
</comment>
<evidence type="ECO:0000256" key="6">
    <source>
        <dbReference type="HAMAP-Rule" id="MF_00387"/>
    </source>
</evidence>
<dbReference type="PATRIC" id="fig|1208922.3.peg.315"/>
<comment type="function">
    <text evidence="6">Involved in the biosynthesis of lipid A, a phosphorylated glycolipid that anchors the lipopolysaccharide to the outer membrane of the cell.</text>
</comment>
<dbReference type="InterPro" id="IPR037157">
    <property type="entry name" value="Acetyltransf_C_sf"/>
</dbReference>
<evidence type="ECO:0000259" key="7">
    <source>
        <dbReference type="Pfam" id="PF13720"/>
    </source>
</evidence>
<evidence type="ECO:0000256" key="1">
    <source>
        <dbReference type="ARBA" id="ARBA00022516"/>
    </source>
</evidence>
<dbReference type="HAMAP" id="MF_00387">
    <property type="entry name" value="LpxA"/>
    <property type="match status" value="1"/>
</dbReference>
<dbReference type="GO" id="GO:0008780">
    <property type="term" value="F:acyl-[acyl-carrier-protein]-UDP-N-acetylglucosamine O-acyltransferase activity"/>
    <property type="evidence" value="ECO:0007669"/>
    <property type="project" value="UniProtKB-UniRule"/>
</dbReference>
<dbReference type="CDD" id="cd03351">
    <property type="entry name" value="LbH_UDP-GlcNAc_AT"/>
    <property type="match status" value="1"/>
</dbReference>
<keyword evidence="2 6" id="KW-0441">Lipid A biosynthesis</keyword>
<protein>
    <recommendedName>
        <fullName evidence="6">Acyl-[acyl-carrier-protein]--UDP-N-acetylglucosamine O-acyltransferase</fullName>
        <shortName evidence="6">UDP-N-acetylglucosamine acyltransferase</shortName>
        <ecNumber evidence="6">2.3.1.129</ecNumber>
    </recommendedName>
</protein>
<dbReference type="HOGENOM" id="CLU_061249_0_0_4"/>
<dbReference type="RefSeq" id="WP_015238010.1">
    <property type="nucleotide sequence ID" value="NC_020285.1"/>
</dbReference>
<evidence type="ECO:0000256" key="3">
    <source>
        <dbReference type="ARBA" id="ARBA00022679"/>
    </source>
</evidence>
<dbReference type="InterPro" id="IPR011004">
    <property type="entry name" value="Trimer_LpxA-like_sf"/>
</dbReference>
<dbReference type="GO" id="GO:0016020">
    <property type="term" value="C:membrane"/>
    <property type="evidence" value="ECO:0007669"/>
    <property type="project" value="GOC"/>
</dbReference>
<dbReference type="AlphaFoldDB" id="M1M0G7"/>
<comment type="similarity">
    <text evidence="6">Belongs to the transferase hexapeptide repeat family. LpxA subfamily.</text>
</comment>
<dbReference type="PANTHER" id="PTHR43480">
    <property type="entry name" value="ACYL-[ACYL-CARRIER-PROTEIN]--UDP-N-ACETYLGLUCOSAMINE O-ACYLTRANSFERASE"/>
    <property type="match status" value="1"/>
</dbReference>
<dbReference type="Gene3D" id="1.20.1180.10">
    <property type="entry name" value="Udp N-acetylglucosamine O-acyltransferase, C-terminal domain"/>
    <property type="match status" value="1"/>
</dbReference>
<keyword evidence="5 6" id="KW-0012">Acyltransferase</keyword>
<comment type="subcellular location">
    <subcellularLocation>
        <location evidence="6">Cytoplasm</location>
    </subcellularLocation>
</comment>
<dbReference type="KEGG" id="kbt:BCUE_0568"/>
<comment type="subunit">
    <text evidence="6">Homotrimer.</text>
</comment>
<dbReference type="Gene3D" id="2.160.10.10">
    <property type="entry name" value="Hexapeptide repeat proteins"/>
    <property type="match status" value="1"/>
</dbReference>
<dbReference type="InterPro" id="IPR010137">
    <property type="entry name" value="Lipid_A_LpxA"/>
</dbReference>
<name>M1M0G7_9PROT</name>
<evidence type="ECO:0000313" key="9">
    <source>
        <dbReference type="Proteomes" id="UP000011563"/>
    </source>
</evidence>
<keyword evidence="9" id="KW-1185">Reference proteome</keyword>
<dbReference type="GO" id="GO:0009245">
    <property type="term" value="P:lipid A biosynthetic process"/>
    <property type="evidence" value="ECO:0007669"/>
    <property type="project" value="UniProtKB-UniRule"/>
</dbReference>
<feature type="domain" description="UDP N-acetylglucosamine O-acyltransferase C-terminal" evidence="7">
    <location>
        <begin position="177"/>
        <end position="262"/>
    </location>
</feature>
<keyword evidence="1 6" id="KW-0444">Lipid biosynthesis</keyword>
<dbReference type="InterPro" id="IPR001451">
    <property type="entry name" value="Hexapep"/>
</dbReference>
<dbReference type="PANTHER" id="PTHR43480:SF1">
    <property type="entry name" value="ACYL-[ACYL-CARRIER-PROTEIN]--UDP-N-ACETYLGLUCOSAMINE O-ACYLTRANSFERASE, MITOCHONDRIAL-RELATED"/>
    <property type="match status" value="1"/>
</dbReference>
<evidence type="ECO:0000313" key="8">
    <source>
        <dbReference type="EMBL" id="AGF49761.1"/>
    </source>
</evidence>
<dbReference type="SUPFAM" id="SSF51161">
    <property type="entry name" value="Trimeric LpxA-like enzymes"/>
    <property type="match status" value="1"/>
</dbReference>
<keyword evidence="3 6" id="KW-0808">Transferase</keyword>
<dbReference type="Pfam" id="PF00132">
    <property type="entry name" value="Hexapep"/>
    <property type="match status" value="1"/>
</dbReference>
<comment type="pathway">
    <text evidence="6">Glycolipid biosynthesis; lipid IV(A) biosynthesis; lipid IV(A) from (3R)-3-hydroxytetradecanoyl-[acyl-carrier-protein] and UDP-N-acetyl-alpha-D-glucosamine: step 1/6.</text>
</comment>
<proteinExistence type="inferred from homology"/>
<dbReference type="Proteomes" id="UP000011563">
    <property type="component" value="Chromosome"/>
</dbReference>
<evidence type="ECO:0000256" key="4">
    <source>
        <dbReference type="ARBA" id="ARBA00023098"/>
    </source>
</evidence>
<evidence type="ECO:0000256" key="5">
    <source>
        <dbReference type="ARBA" id="ARBA00023315"/>
    </source>
</evidence>
<dbReference type="EC" id="2.3.1.129" evidence="6"/>
<evidence type="ECO:0000256" key="2">
    <source>
        <dbReference type="ARBA" id="ARBA00022556"/>
    </source>
</evidence>
<accession>M1M0G7</accession>
<sequence length="263" mass="28564">MNRNIHPTAIVDISASIDSSVVIGPYVVIGPKVCIDSGTVVGSHCVIDGDTTIGKNNQLYRFCSIGGVPQDKKYKLESTKLIIGNHNTIREFTTFNIGTVQDESKTIVGDGNWIMAYVHIAHDCCIGNNVTLANSVQLGGHVTIDDWAIIGGLTGIHQFSKIGAHVMVGSNSSLIQDVPPFVLCAGNPSRPFGVNIEGLKRRNFSDDVILEIKKAYKTIYRQGLSLIDAKSKLQLYCGNSIKSSLYLKIIIDFLDNSSRGIIR</sequence>
<keyword evidence="6" id="KW-0963">Cytoplasm</keyword>
<dbReference type="NCBIfam" id="TIGR01852">
    <property type="entry name" value="lipid_A_lpxA"/>
    <property type="match status" value="1"/>
</dbReference>
<reference evidence="8 9" key="1">
    <citation type="journal article" date="2013" name="Genome Biol. Evol.">
        <title>Genome evolution and phylogenomic analysis of candidatus kinetoplastibacterium, the betaproteobacterial endosymbionts of strigomonas and angomonas.</title>
        <authorList>
            <person name="Alves J.M."/>
            <person name="Serrano M.G."/>
            <person name="Maia da Silva F."/>
            <person name="Voegtly L.J."/>
            <person name="Matveyev A.V."/>
            <person name="Teixeira M.M."/>
            <person name="Camargo E.P."/>
            <person name="Buck G.A."/>
        </authorList>
    </citation>
    <scope>NUCLEOTIDE SEQUENCE [LARGE SCALE GENOMIC DNA]</scope>
    <source>
        <strain evidence="8 9">TCC012E</strain>
    </source>
</reference>
<dbReference type="NCBIfam" id="NF003657">
    <property type="entry name" value="PRK05289.1"/>
    <property type="match status" value="1"/>
</dbReference>
<gene>
    <name evidence="6" type="primary">lpxA</name>
    <name evidence="8" type="ORF">BCUE_0568</name>
</gene>
<dbReference type="EMBL" id="CP003807">
    <property type="protein sequence ID" value="AGF49761.1"/>
    <property type="molecule type" value="Genomic_DNA"/>
</dbReference>
<keyword evidence="4 6" id="KW-0443">Lipid metabolism</keyword>
<organism evidence="8 9">
    <name type="scientific">Candidatus Kinetoplastidibacterium blastocrithidiae TCC012E</name>
    <dbReference type="NCBI Taxonomy" id="1208922"/>
    <lineage>
        <taxon>Bacteria</taxon>
        <taxon>Pseudomonadati</taxon>
        <taxon>Pseudomonadota</taxon>
        <taxon>Betaproteobacteria</taxon>
        <taxon>Candidatus Kinetoplastidibacterium</taxon>
    </lineage>
</organism>
<dbReference type="InterPro" id="IPR029098">
    <property type="entry name" value="Acetyltransf_C"/>
</dbReference>
<dbReference type="Pfam" id="PF13720">
    <property type="entry name" value="Acetyltransf_11"/>
    <property type="match status" value="1"/>
</dbReference>